<reference evidence="2 3" key="1">
    <citation type="submission" date="2018-02" db="EMBL/GenBank/DDBJ databases">
        <title>The genomes of Aspergillus section Nigri reveals drivers in fungal speciation.</title>
        <authorList>
            <consortium name="DOE Joint Genome Institute"/>
            <person name="Vesth T.C."/>
            <person name="Nybo J."/>
            <person name="Theobald S."/>
            <person name="Brandl J."/>
            <person name="Frisvad J.C."/>
            <person name="Nielsen K.F."/>
            <person name="Lyhne E.K."/>
            <person name="Kogle M.E."/>
            <person name="Kuo A."/>
            <person name="Riley R."/>
            <person name="Clum A."/>
            <person name="Nolan M."/>
            <person name="Lipzen A."/>
            <person name="Salamov A."/>
            <person name="Henrissat B."/>
            <person name="Wiebenga A."/>
            <person name="De vries R.P."/>
            <person name="Grigoriev I.V."/>
            <person name="Mortensen U.H."/>
            <person name="Andersen M.R."/>
            <person name="Baker S.E."/>
        </authorList>
    </citation>
    <scope>NUCLEOTIDE SEQUENCE [LARGE SCALE GENOMIC DNA]</scope>
    <source>
        <strain evidence="2 3">CBS 115571</strain>
    </source>
</reference>
<gene>
    <name evidence="2" type="ORF">BO99DRAFT_82951</name>
</gene>
<dbReference type="EMBL" id="KZ825118">
    <property type="protein sequence ID" value="PYI21298.1"/>
    <property type="molecule type" value="Genomic_DNA"/>
</dbReference>
<accession>A0A2V5HA82</accession>
<keyword evidence="1" id="KW-1133">Transmembrane helix</keyword>
<keyword evidence="3" id="KW-1185">Reference proteome</keyword>
<evidence type="ECO:0000256" key="1">
    <source>
        <dbReference type="SAM" id="Phobius"/>
    </source>
</evidence>
<evidence type="ECO:0000313" key="3">
    <source>
        <dbReference type="Proteomes" id="UP000249829"/>
    </source>
</evidence>
<keyword evidence="1" id="KW-0472">Membrane</keyword>
<name>A0A2V5HA82_ASPV1</name>
<dbReference type="Proteomes" id="UP000249829">
    <property type="component" value="Unassembled WGS sequence"/>
</dbReference>
<protein>
    <submittedName>
        <fullName evidence="2">Uncharacterized protein</fullName>
    </submittedName>
</protein>
<dbReference type="AlphaFoldDB" id="A0A2V5HA82"/>
<evidence type="ECO:0000313" key="2">
    <source>
        <dbReference type="EMBL" id="PYI21298.1"/>
    </source>
</evidence>
<sequence length="127" mass="14283">MVRFAVTGNPVPRFKLGPGRPAVLIFLNIFLFFGGSRYPCCMGNRPRYHTYRTRISRSAKRGQTGLTAPLADGKQPVGSRTLGLPCMYCTCMYIQYLTCAISKLDRLLCKLVIDERFCAFWSAIGVF</sequence>
<organism evidence="2 3">
    <name type="scientific">Aspergillus violaceofuscus (strain CBS 115571)</name>
    <dbReference type="NCBI Taxonomy" id="1450538"/>
    <lineage>
        <taxon>Eukaryota</taxon>
        <taxon>Fungi</taxon>
        <taxon>Dikarya</taxon>
        <taxon>Ascomycota</taxon>
        <taxon>Pezizomycotina</taxon>
        <taxon>Eurotiomycetes</taxon>
        <taxon>Eurotiomycetidae</taxon>
        <taxon>Eurotiales</taxon>
        <taxon>Aspergillaceae</taxon>
        <taxon>Aspergillus</taxon>
    </lineage>
</organism>
<feature type="transmembrane region" description="Helical" evidence="1">
    <location>
        <begin position="20"/>
        <end position="38"/>
    </location>
</feature>
<proteinExistence type="predicted"/>
<keyword evidence="1" id="KW-0812">Transmembrane</keyword>